<dbReference type="EMBL" id="CP020570">
    <property type="protein sequence ID" value="ARF62883.1"/>
    <property type="molecule type" value="Genomic_DNA"/>
</dbReference>
<reference evidence="1 2" key="1">
    <citation type="submission" date="2017-03" db="EMBL/GenBank/DDBJ databases">
        <title>Complete Genome Sequence of a natural compounds producer, Streptomyces violaceus S21.</title>
        <authorList>
            <person name="Zhong C."/>
            <person name="Zhao Z."/>
            <person name="Fu J."/>
            <person name="Zong G."/>
            <person name="Qin R."/>
            <person name="Cao G."/>
        </authorList>
    </citation>
    <scope>NUCLEOTIDE SEQUENCE [LARGE SCALE GENOMIC DNA]</scope>
    <source>
        <strain evidence="1 2">S21</strain>
    </source>
</reference>
<sequence>MSDHEDEMMDLAVTRLRNVYGGLVACCAQLPLPITLPTGVVTNFDTVPAVRRVEELADEQPMPEEQKGALYTAAVLWLAAADLYRLLVEEGYVEARAAGVLGTLLIARDSLKELGTWLLEQSG</sequence>
<evidence type="ECO:0000313" key="1">
    <source>
        <dbReference type="EMBL" id="ARF62883.1"/>
    </source>
</evidence>
<name>A0A1V0UCB7_STRVN</name>
<dbReference type="OrthoDB" id="4231509at2"/>
<organism evidence="1 2">
    <name type="scientific">Streptomyces violaceoruber</name>
    <dbReference type="NCBI Taxonomy" id="1935"/>
    <lineage>
        <taxon>Bacteria</taxon>
        <taxon>Bacillati</taxon>
        <taxon>Actinomycetota</taxon>
        <taxon>Actinomycetes</taxon>
        <taxon>Kitasatosporales</taxon>
        <taxon>Streptomycetaceae</taxon>
        <taxon>Streptomyces</taxon>
        <taxon>Streptomyces violaceoruber group</taxon>
    </lineage>
</organism>
<dbReference type="RefSeq" id="WP_083192822.1">
    <property type="nucleotide sequence ID" value="NZ_CP020570.1"/>
</dbReference>
<evidence type="ECO:0000313" key="2">
    <source>
        <dbReference type="Proteomes" id="UP000192445"/>
    </source>
</evidence>
<gene>
    <name evidence="1" type="ORF">B1H20_16920</name>
</gene>
<dbReference type="STRING" id="1935.B1H20_16920"/>
<protein>
    <submittedName>
        <fullName evidence="1">Uncharacterized protein</fullName>
    </submittedName>
</protein>
<dbReference type="Proteomes" id="UP000192445">
    <property type="component" value="Chromosome"/>
</dbReference>
<accession>A0A1V0UCB7</accession>
<dbReference type="AlphaFoldDB" id="A0A1V0UCB7"/>
<dbReference type="KEGG" id="svu:B1H20_16920"/>
<proteinExistence type="predicted"/>